<dbReference type="RefSeq" id="WP_055083079.1">
    <property type="nucleotide sequence ID" value="NZ_CXSU01000011.1"/>
</dbReference>
<dbReference type="AlphaFoldDB" id="A0A0M6YGI3"/>
<evidence type="ECO:0000313" key="5">
    <source>
        <dbReference type="Proteomes" id="UP000049222"/>
    </source>
</evidence>
<dbReference type="InterPro" id="IPR011033">
    <property type="entry name" value="PRC_barrel-like_sf"/>
</dbReference>
<dbReference type="EMBL" id="CXSU01000011">
    <property type="protein sequence ID" value="CTQ48889.1"/>
    <property type="molecule type" value="Genomic_DNA"/>
</dbReference>
<dbReference type="OrthoDB" id="7876889at2"/>
<feature type="domain" description="PRC-barrel" evidence="3">
    <location>
        <begin position="67"/>
        <end position="128"/>
    </location>
</feature>
<reference evidence="4 5" key="1">
    <citation type="submission" date="2015-07" db="EMBL/GenBank/DDBJ databases">
        <authorList>
            <person name="Noorani M."/>
        </authorList>
    </citation>
    <scope>NUCLEOTIDE SEQUENCE [LARGE SCALE GENOMIC DNA]</scope>
    <source>
        <strain evidence="4 5">CECT 7802</strain>
    </source>
</reference>
<dbReference type="Pfam" id="PF05239">
    <property type="entry name" value="PRC"/>
    <property type="match status" value="1"/>
</dbReference>
<dbReference type="PANTHER" id="PTHR36505:SF1">
    <property type="entry name" value="BLR1072 PROTEIN"/>
    <property type="match status" value="1"/>
</dbReference>
<keyword evidence="5" id="KW-1185">Reference proteome</keyword>
<dbReference type="STRING" id="420998.JDO7802_00897"/>
<dbReference type="SUPFAM" id="SSF50346">
    <property type="entry name" value="PRC-barrel domain"/>
    <property type="match status" value="1"/>
</dbReference>
<dbReference type="PANTHER" id="PTHR36505">
    <property type="entry name" value="BLR1072 PROTEIN"/>
    <property type="match status" value="1"/>
</dbReference>
<name>A0A0M6YGI3_9RHOB</name>
<evidence type="ECO:0000313" key="4">
    <source>
        <dbReference type="EMBL" id="CTQ48889.1"/>
    </source>
</evidence>
<evidence type="ECO:0000256" key="2">
    <source>
        <dbReference type="SAM" id="SignalP"/>
    </source>
</evidence>
<feature type="signal peptide" evidence="2">
    <location>
        <begin position="1"/>
        <end position="20"/>
    </location>
</feature>
<dbReference type="Proteomes" id="UP000049222">
    <property type="component" value="Unassembled WGS sequence"/>
</dbReference>
<dbReference type="Gene3D" id="2.30.30.240">
    <property type="entry name" value="PRC-barrel domain"/>
    <property type="match status" value="1"/>
</dbReference>
<evidence type="ECO:0000259" key="3">
    <source>
        <dbReference type="Pfam" id="PF05239"/>
    </source>
</evidence>
<accession>A0A0M6YGI3</accession>
<dbReference type="InterPro" id="IPR027275">
    <property type="entry name" value="PRC-brl_dom"/>
</dbReference>
<organism evidence="4 5">
    <name type="scientific">Jannaschia donghaensis</name>
    <dbReference type="NCBI Taxonomy" id="420998"/>
    <lineage>
        <taxon>Bacteria</taxon>
        <taxon>Pseudomonadati</taxon>
        <taxon>Pseudomonadota</taxon>
        <taxon>Alphaproteobacteria</taxon>
        <taxon>Rhodobacterales</taxon>
        <taxon>Roseobacteraceae</taxon>
        <taxon>Jannaschia</taxon>
    </lineage>
</organism>
<evidence type="ECO:0000256" key="1">
    <source>
        <dbReference type="SAM" id="MobiDB-lite"/>
    </source>
</evidence>
<feature type="chain" id="PRO_5005808230" evidence="2">
    <location>
        <begin position="21"/>
        <end position="178"/>
    </location>
</feature>
<feature type="region of interest" description="Disordered" evidence="1">
    <location>
        <begin position="24"/>
        <end position="55"/>
    </location>
</feature>
<keyword evidence="2" id="KW-0732">Signal</keyword>
<gene>
    <name evidence="4" type="ORF">JDO7802_00897</name>
</gene>
<sequence>MKTLFLTTAAIALTAGFAVAQDAAPADPLATPEVETEAPEVGATESSDMNTDGGGGSAMGAFADTAVRDIVGKNVLAEDGNNVGEVEALFIEGDQVQAVVGVGGFLGIGEHDVAVPLADFVVTDQGMMLPELSQEELEAMNAFDGEAESMPLNVTVAGDPVEEEVIPVPDAGGVPTDG</sequence>
<protein>
    <submittedName>
        <fullName evidence="4">PRC-barrel domain protein</fullName>
    </submittedName>
</protein>
<proteinExistence type="predicted"/>